<dbReference type="SUPFAM" id="SSF50494">
    <property type="entry name" value="Trypsin-like serine proteases"/>
    <property type="match status" value="1"/>
</dbReference>
<keyword evidence="2" id="KW-1185">Reference proteome</keyword>
<reference evidence="1 2" key="1">
    <citation type="journal article" date="2021" name="Elife">
        <title>Chloroplast acquisition without the gene transfer in kleptoplastic sea slugs, Plakobranchus ocellatus.</title>
        <authorList>
            <person name="Maeda T."/>
            <person name="Takahashi S."/>
            <person name="Yoshida T."/>
            <person name="Shimamura S."/>
            <person name="Takaki Y."/>
            <person name="Nagai Y."/>
            <person name="Toyoda A."/>
            <person name="Suzuki Y."/>
            <person name="Arimoto A."/>
            <person name="Ishii H."/>
            <person name="Satoh N."/>
            <person name="Nishiyama T."/>
            <person name="Hasebe M."/>
            <person name="Maruyama T."/>
            <person name="Minagawa J."/>
            <person name="Obokata J."/>
            <person name="Shigenobu S."/>
        </authorList>
    </citation>
    <scope>NUCLEOTIDE SEQUENCE [LARGE SCALE GENOMIC DNA]</scope>
</reference>
<sequence>MSRKQPPGGKHECEIFGREHEECKESEHKWMSCEKNPGHQQFICAEAFRQSCLSNVQASTRRHELIAMVDLTVRLRVRWTSLWRPDNDDIAEYKATDRLRVGTGFIRNVSHTVDKRCPCCLQKRKHWEFYVRTALHVVYDTAEATQTKVDLFFDEKSCQLDGRMKTVTGLEVAHSKSDRDWVQFLCATHDEQVGERIQSAWYYWMNNVLNLDHLRDINLVLPSKRDVGLALIVSHPHGQPKKITVGDLEHEEKSQVLVKYRTHTCPGSSGAPVFVVDKRQEKLLDLLWVSPVHSGSYWKTKPYNILEEMFIKPWGHHAKQTNYGYKCLATTPNRSQ</sequence>
<organism evidence="1 2">
    <name type="scientific">Elysia marginata</name>
    <dbReference type="NCBI Taxonomy" id="1093978"/>
    <lineage>
        <taxon>Eukaryota</taxon>
        <taxon>Metazoa</taxon>
        <taxon>Spiralia</taxon>
        <taxon>Lophotrochozoa</taxon>
        <taxon>Mollusca</taxon>
        <taxon>Gastropoda</taxon>
        <taxon>Heterobranchia</taxon>
        <taxon>Euthyneura</taxon>
        <taxon>Panpulmonata</taxon>
        <taxon>Sacoglossa</taxon>
        <taxon>Placobranchoidea</taxon>
        <taxon>Plakobranchidae</taxon>
        <taxon>Elysia</taxon>
    </lineage>
</organism>
<dbReference type="AlphaFoldDB" id="A0AAV4F8F5"/>
<dbReference type="InterPro" id="IPR009003">
    <property type="entry name" value="Peptidase_S1_PA"/>
</dbReference>
<name>A0AAV4F8F5_9GAST</name>
<evidence type="ECO:0008006" key="3">
    <source>
        <dbReference type="Google" id="ProtNLM"/>
    </source>
</evidence>
<proteinExistence type="predicted"/>
<evidence type="ECO:0000313" key="1">
    <source>
        <dbReference type="EMBL" id="GFR69492.1"/>
    </source>
</evidence>
<comment type="caution">
    <text evidence="1">The sequence shown here is derived from an EMBL/GenBank/DDBJ whole genome shotgun (WGS) entry which is preliminary data.</text>
</comment>
<gene>
    <name evidence="1" type="ORF">ElyMa_000302700</name>
</gene>
<dbReference type="EMBL" id="BMAT01000615">
    <property type="protein sequence ID" value="GFR69492.1"/>
    <property type="molecule type" value="Genomic_DNA"/>
</dbReference>
<protein>
    <recommendedName>
        <fullName evidence="3">Peptidase S1 domain-containing protein</fullName>
    </recommendedName>
</protein>
<evidence type="ECO:0000313" key="2">
    <source>
        <dbReference type="Proteomes" id="UP000762676"/>
    </source>
</evidence>
<dbReference type="Proteomes" id="UP000762676">
    <property type="component" value="Unassembled WGS sequence"/>
</dbReference>
<accession>A0AAV4F8F5</accession>